<comment type="function">
    <text evidence="17">E3 ubiquitin-protein ligase that mediates the ubiquitination and proteasomal degradation of CYLD.</text>
</comment>
<keyword evidence="7" id="KW-0488">Methylation</keyword>
<gene>
    <name evidence="24" type="primary">TRIM47</name>
</gene>
<dbReference type="GO" id="GO:0016567">
    <property type="term" value="P:protein ubiquitination"/>
    <property type="evidence" value="ECO:0007669"/>
    <property type="project" value="Ensembl"/>
</dbReference>
<dbReference type="PRINTS" id="PR01407">
    <property type="entry name" value="BUTYPHLNCDUF"/>
</dbReference>
<evidence type="ECO:0000256" key="2">
    <source>
        <dbReference type="ARBA" id="ARBA00004123"/>
    </source>
</evidence>
<reference evidence="24" key="3">
    <citation type="submission" date="2025-09" db="UniProtKB">
        <authorList>
            <consortium name="Ensembl"/>
        </authorList>
    </citation>
    <scope>IDENTIFICATION</scope>
</reference>
<evidence type="ECO:0000259" key="23">
    <source>
        <dbReference type="PROSITE" id="PS50188"/>
    </source>
</evidence>
<keyword evidence="8" id="KW-0963">Cytoplasm</keyword>
<dbReference type="EMBL" id="AGTP01070535">
    <property type="status" value="NOT_ANNOTATED_CDS"/>
    <property type="molecule type" value="Genomic_DNA"/>
</dbReference>
<proteinExistence type="inferred from homology"/>
<feature type="domain" description="B30.2/SPRY" evidence="23">
    <location>
        <begin position="316"/>
        <end position="537"/>
    </location>
</feature>
<dbReference type="HOGENOM" id="CLU_013137_0_2_1"/>
<keyword evidence="15" id="KW-0175">Coiled coil</keyword>
<name>I3MKW7_ICTTR</name>
<evidence type="ECO:0000256" key="15">
    <source>
        <dbReference type="ARBA" id="ARBA00023054"/>
    </source>
</evidence>
<comment type="pathway">
    <text evidence="4">Protein modification; protein ubiquitination.</text>
</comment>
<reference evidence="24" key="2">
    <citation type="submission" date="2025-08" db="UniProtKB">
        <authorList>
            <consortium name="Ensembl"/>
        </authorList>
    </citation>
    <scope>IDENTIFICATION</scope>
</reference>
<dbReference type="InterPro" id="IPR017907">
    <property type="entry name" value="Znf_RING_CS"/>
</dbReference>
<dbReference type="InterPro" id="IPR043136">
    <property type="entry name" value="B30.2/SPRY_sf"/>
</dbReference>
<evidence type="ECO:0000313" key="24">
    <source>
        <dbReference type="Ensembl" id="ENSSTOP00000011992.3"/>
    </source>
</evidence>
<evidence type="ECO:0000256" key="20">
    <source>
        <dbReference type="PROSITE-ProRule" id="PRU00175"/>
    </source>
</evidence>
<feature type="region of interest" description="Disordered" evidence="21">
    <location>
        <begin position="291"/>
        <end position="322"/>
    </location>
</feature>
<keyword evidence="14" id="KW-0862">Zinc</keyword>
<evidence type="ECO:0000256" key="8">
    <source>
        <dbReference type="ARBA" id="ARBA00022490"/>
    </source>
</evidence>
<dbReference type="CDD" id="cd16604">
    <property type="entry name" value="RING-HC_TRIM47-like_C-IV"/>
    <property type="match status" value="1"/>
</dbReference>
<dbReference type="InterPro" id="IPR058030">
    <property type="entry name" value="TRIM8/14/16/25/29/45/65_CC"/>
</dbReference>
<dbReference type="Gene3D" id="2.60.120.920">
    <property type="match status" value="1"/>
</dbReference>
<dbReference type="FunFam" id="3.30.40.10:FF:000375">
    <property type="entry name" value="tripartite motif-containing protein 47 isoform X1"/>
    <property type="match status" value="1"/>
</dbReference>
<keyword evidence="12 20" id="KW-0863">Zinc-finger</keyword>
<dbReference type="SUPFAM" id="SSF57850">
    <property type="entry name" value="RING/U-box"/>
    <property type="match status" value="1"/>
</dbReference>
<keyword evidence="10" id="KW-0808">Transferase</keyword>
<keyword evidence="9" id="KW-0597">Phosphoprotein</keyword>
<accession>I3MKW7</accession>
<evidence type="ECO:0000256" key="13">
    <source>
        <dbReference type="ARBA" id="ARBA00022786"/>
    </source>
</evidence>
<evidence type="ECO:0000256" key="16">
    <source>
        <dbReference type="ARBA" id="ARBA00023242"/>
    </source>
</evidence>
<evidence type="ECO:0000256" key="5">
    <source>
        <dbReference type="ARBA" id="ARBA00008518"/>
    </source>
</evidence>
<comment type="similarity">
    <text evidence="5">Belongs to the TRIM/RBCC family.</text>
</comment>
<dbReference type="GO" id="GO:0061630">
    <property type="term" value="F:ubiquitin protein ligase activity"/>
    <property type="evidence" value="ECO:0007669"/>
    <property type="project" value="UniProtKB-EC"/>
</dbReference>
<dbReference type="GO" id="GO:0005634">
    <property type="term" value="C:nucleus"/>
    <property type="evidence" value="ECO:0007669"/>
    <property type="project" value="UniProtKB-SubCell"/>
</dbReference>
<dbReference type="InterPro" id="IPR027370">
    <property type="entry name" value="Znf-RING_euk"/>
</dbReference>
<dbReference type="GeneTree" id="ENSGT00940000154334"/>
<dbReference type="InterPro" id="IPR001870">
    <property type="entry name" value="B30.2/SPRY"/>
</dbReference>
<dbReference type="PROSITE" id="PS50089">
    <property type="entry name" value="ZF_RING_2"/>
    <property type="match status" value="1"/>
</dbReference>
<keyword evidence="25" id="KW-1185">Reference proteome</keyword>
<feature type="domain" description="RING-type" evidence="22">
    <location>
        <begin position="9"/>
        <end position="58"/>
    </location>
</feature>
<dbReference type="GO" id="GO:0005829">
    <property type="term" value="C:cytosol"/>
    <property type="evidence" value="ECO:0007669"/>
    <property type="project" value="Ensembl"/>
</dbReference>
<dbReference type="InterPro" id="IPR051051">
    <property type="entry name" value="E3_ubiq-ligase_TRIM/RNF"/>
</dbReference>
<evidence type="ECO:0000256" key="10">
    <source>
        <dbReference type="ARBA" id="ARBA00022679"/>
    </source>
</evidence>
<dbReference type="InParanoid" id="I3MKW7"/>
<dbReference type="AlphaFoldDB" id="I3MKW7"/>
<dbReference type="Pfam" id="PF25600">
    <property type="entry name" value="TRIM_CC"/>
    <property type="match status" value="1"/>
</dbReference>
<dbReference type="InterPro" id="IPR013083">
    <property type="entry name" value="Znf_RING/FYVE/PHD"/>
</dbReference>
<dbReference type="EMBL" id="AGTP01070534">
    <property type="status" value="NOT_ANNOTATED_CDS"/>
    <property type="molecule type" value="Genomic_DNA"/>
</dbReference>
<evidence type="ECO:0000256" key="21">
    <source>
        <dbReference type="SAM" id="MobiDB-lite"/>
    </source>
</evidence>
<feature type="region of interest" description="Disordered" evidence="21">
    <location>
        <begin position="81"/>
        <end position="134"/>
    </location>
</feature>
<evidence type="ECO:0000256" key="12">
    <source>
        <dbReference type="ARBA" id="ARBA00022771"/>
    </source>
</evidence>
<comment type="subcellular location">
    <subcellularLocation>
        <location evidence="3">Cytoplasm</location>
    </subcellularLocation>
    <subcellularLocation>
        <location evidence="2">Nucleus</location>
    </subcellularLocation>
</comment>
<dbReference type="PROSITE" id="PS00518">
    <property type="entry name" value="ZF_RING_1"/>
    <property type="match status" value="1"/>
</dbReference>
<dbReference type="Ensembl" id="ENSSTOT00000013385.3">
    <property type="protein sequence ID" value="ENSSTOP00000011992.3"/>
    <property type="gene ID" value="ENSSTOG00000013386.3"/>
</dbReference>
<dbReference type="PANTHER" id="PTHR25465">
    <property type="entry name" value="B-BOX DOMAIN CONTAINING"/>
    <property type="match status" value="1"/>
</dbReference>
<feature type="compositionally biased region" description="Pro residues" evidence="21">
    <location>
        <begin position="111"/>
        <end position="123"/>
    </location>
</feature>
<dbReference type="FunCoup" id="I3MKW7">
    <property type="interactions" value="260"/>
</dbReference>
<comment type="catalytic activity">
    <reaction evidence="1">
        <text>S-ubiquitinyl-[E2 ubiquitin-conjugating enzyme]-L-cysteine + [acceptor protein]-L-lysine = [E2 ubiquitin-conjugating enzyme]-L-cysteine + N(6)-ubiquitinyl-[acceptor protein]-L-lysine.</text>
        <dbReference type="EC" id="2.3.2.27"/>
    </reaction>
</comment>
<dbReference type="Proteomes" id="UP000005215">
    <property type="component" value="Unassembled WGS sequence"/>
</dbReference>
<keyword evidence="11" id="KW-0479">Metal-binding</keyword>
<evidence type="ECO:0000256" key="4">
    <source>
        <dbReference type="ARBA" id="ARBA00004906"/>
    </source>
</evidence>
<dbReference type="InterPro" id="IPR013320">
    <property type="entry name" value="ConA-like_dom_sf"/>
</dbReference>
<dbReference type="EC" id="2.3.2.27" evidence="6"/>
<evidence type="ECO:0000256" key="1">
    <source>
        <dbReference type="ARBA" id="ARBA00000900"/>
    </source>
</evidence>
<evidence type="ECO:0000256" key="14">
    <source>
        <dbReference type="ARBA" id="ARBA00022833"/>
    </source>
</evidence>
<keyword evidence="13" id="KW-0833">Ubl conjugation pathway</keyword>
<dbReference type="PROSITE" id="PS50188">
    <property type="entry name" value="B302_SPRY"/>
    <property type="match status" value="1"/>
</dbReference>
<protein>
    <recommendedName>
        <fullName evidence="18">E3 ubiquitin-protein ligase TRIM47</fullName>
        <ecNumber evidence="6">2.3.2.27</ecNumber>
    </recommendedName>
    <alternativeName>
        <fullName evidence="19">Tripartite motif-containing protein 47</fullName>
    </alternativeName>
</protein>
<evidence type="ECO:0000256" key="19">
    <source>
        <dbReference type="ARBA" id="ARBA00076777"/>
    </source>
</evidence>
<evidence type="ECO:0000256" key="11">
    <source>
        <dbReference type="ARBA" id="ARBA00022723"/>
    </source>
</evidence>
<evidence type="ECO:0000256" key="18">
    <source>
        <dbReference type="ARBA" id="ARBA00073076"/>
    </source>
</evidence>
<dbReference type="eggNOG" id="KOG2177">
    <property type="taxonomic scope" value="Eukaryota"/>
</dbReference>
<dbReference type="InterPro" id="IPR003879">
    <property type="entry name" value="Butyrophylin_SPRY"/>
</dbReference>
<dbReference type="GO" id="GO:0008270">
    <property type="term" value="F:zinc ion binding"/>
    <property type="evidence" value="ECO:0007669"/>
    <property type="project" value="UniProtKB-KW"/>
</dbReference>
<evidence type="ECO:0000256" key="3">
    <source>
        <dbReference type="ARBA" id="ARBA00004496"/>
    </source>
</evidence>
<reference evidence="25" key="1">
    <citation type="submission" date="2011-11" db="EMBL/GenBank/DDBJ databases">
        <title>The Draft Genome of Spermophilus tridecemlineatus.</title>
        <authorList>
            <consortium name="The Broad Institute Genome Assembly &amp; Analysis Group"/>
            <consortium name="Computational R&amp;D Group"/>
            <consortium name="and Sequencing Platform"/>
            <person name="Di Palma F."/>
            <person name="Alfoldi J."/>
            <person name="Johnson J."/>
            <person name="Berlin A."/>
            <person name="Gnerre S."/>
            <person name="Jaffe D."/>
            <person name="MacCallum I."/>
            <person name="Young S."/>
            <person name="Walker B.J."/>
            <person name="Lindblad-Toh K."/>
        </authorList>
    </citation>
    <scope>NUCLEOTIDE SEQUENCE [LARGE SCALE GENOMIC DNA]</scope>
</reference>
<feature type="compositionally biased region" description="Pro residues" evidence="21">
    <location>
        <begin position="87"/>
        <end position="103"/>
    </location>
</feature>
<evidence type="ECO:0000256" key="9">
    <source>
        <dbReference type="ARBA" id="ARBA00022553"/>
    </source>
</evidence>
<evidence type="ECO:0000259" key="22">
    <source>
        <dbReference type="PROSITE" id="PS50089"/>
    </source>
</evidence>
<evidence type="ECO:0000256" key="6">
    <source>
        <dbReference type="ARBA" id="ARBA00012483"/>
    </source>
</evidence>
<dbReference type="SUPFAM" id="SSF49899">
    <property type="entry name" value="Concanavalin A-like lectins/glucanases"/>
    <property type="match status" value="1"/>
</dbReference>
<dbReference type="PANTHER" id="PTHR25465:SF21">
    <property type="entry name" value="E3 UBIQUITIN-PROTEIN LIGASE TRIM47"/>
    <property type="match status" value="1"/>
</dbReference>
<dbReference type="InterPro" id="IPR001841">
    <property type="entry name" value="Znf_RING"/>
</dbReference>
<sequence length="544" mass="59298">MDGSGPFSCPICLEPLREPVTLPCGHNFCLACLGALWPHRSAGGTGGSGGAARCPLCQEPFPDGLQLRKNHTLSELLQLRQGSGPAMPSPAPAPARRPTPEPSAPSAQPSAPEPSAPCEPEPWPAGEECHPQAEQPKVLSAVEDRMDELGACIAQSRRTVALIKSAAVAERERVSQLFAEAAATLQGFQTEVLGFIEEGEAAMLGRSQGDLRRQEEQRSRLSRARHNLGQVPEADSVSFLQELLALRLALEEGCGPGPGPPRELSFTKSSQAVRAVRDVLASACASQWEQLRGLGSDDGPQKLGSEADSESQDPDSTNHLESDIPRDYFLKFAYIVDLDSDTADKFLQLFGTKGVKRVLCPINYPESPTRFTHCEQVLGEGALDRGTYYWEVEIIEGWVSVGVMAEGFSPQEPYDRGRLGRNAYSCCLQWNGRNFSVWFHGLEAALPQPFSPTVGICLEYADRALTFYAVRDGKMSLLRRLKASRPRRSGVPASPADPFQSRLDSHFAGLFTHRLKPAFFLESVDAHLQIGPLKKSCISVLKRR</sequence>
<dbReference type="SMART" id="SM00184">
    <property type="entry name" value="RING"/>
    <property type="match status" value="1"/>
</dbReference>
<evidence type="ECO:0000256" key="17">
    <source>
        <dbReference type="ARBA" id="ARBA00056230"/>
    </source>
</evidence>
<evidence type="ECO:0000313" key="25">
    <source>
        <dbReference type="Proteomes" id="UP000005215"/>
    </source>
</evidence>
<dbReference type="STRING" id="43179.ENSSTOP00000011992"/>
<dbReference type="InterPro" id="IPR042780">
    <property type="entry name" value="TRIM47_SPRY_PRY"/>
</dbReference>
<dbReference type="FunFam" id="2.60.120.920:FF:000045">
    <property type="entry name" value="E3 ubiquitin/ISG15 ligase TRIM25"/>
    <property type="match status" value="1"/>
</dbReference>
<organism evidence="24 25">
    <name type="scientific">Ictidomys tridecemlineatus</name>
    <name type="common">Thirteen-lined ground squirrel</name>
    <name type="synonym">Spermophilus tridecemlineatus</name>
    <dbReference type="NCBI Taxonomy" id="43179"/>
    <lineage>
        <taxon>Eukaryota</taxon>
        <taxon>Metazoa</taxon>
        <taxon>Chordata</taxon>
        <taxon>Craniata</taxon>
        <taxon>Vertebrata</taxon>
        <taxon>Euteleostomi</taxon>
        <taxon>Mammalia</taxon>
        <taxon>Eutheria</taxon>
        <taxon>Euarchontoglires</taxon>
        <taxon>Glires</taxon>
        <taxon>Rodentia</taxon>
        <taxon>Sciuromorpha</taxon>
        <taxon>Sciuridae</taxon>
        <taxon>Xerinae</taxon>
        <taxon>Marmotini</taxon>
        <taxon>Ictidomys</taxon>
    </lineage>
</organism>
<dbReference type="Gene3D" id="3.30.40.10">
    <property type="entry name" value="Zinc/RING finger domain, C3HC4 (zinc finger)"/>
    <property type="match status" value="1"/>
</dbReference>
<dbReference type="Pfam" id="PF13445">
    <property type="entry name" value="zf-RING_UBOX"/>
    <property type="match status" value="1"/>
</dbReference>
<dbReference type="CDD" id="cd15808">
    <property type="entry name" value="SPRY_PRY_TRIM47"/>
    <property type="match status" value="1"/>
</dbReference>
<evidence type="ECO:0000256" key="7">
    <source>
        <dbReference type="ARBA" id="ARBA00022481"/>
    </source>
</evidence>
<keyword evidence="16" id="KW-0539">Nucleus</keyword>